<comment type="caution">
    <text evidence="7">The sequence shown here is derived from an EMBL/GenBank/DDBJ whole genome shotgun (WGS) entry which is preliminary data.</text>
</comment>
<dbReference type="PRINTS" id="PR00622">
    <property type="entry name" value="HISTONEH3"/>
</dbReference>
<evidence type="ECO:0000256" key="3">
    <source>
        <dbReference type="ARBA" id="ARBA00022833"/>
    </source>
</evidence>
<dbReference type="Gene3D" id="3.30.40.10">
    <property type="entry name" value="Zinc/RING finger domain, C3HC4 (zinc finger)"/>
    <property type="match status" value="1"/>
</dbReference>
<dbReference type="GO" id="GO:0008270">
    <property type="term" value="F:zinc ion binding"/>
    <property type="evidence" value="ECO:0007669"/>
    <property type="project" value="UniProtKB-KW"/>
</dbReference>
<name>A0AA39I3D6_9BILA</name>
<dbReference type="InterPro" id="IPR017907">
    <property type="entry name" value="Znf_RING_CS"/>
</dbReference>
<dbReference type="Proteomes" id="UP001175271">
    <property type="component" value="Unassembled WGS sequence"/>
</dbReference>
<dbReference type="PANTHER" id="PTHR16079:SF4">
    <property type="entry name" value="E3 UBIQUITIN-PROTEIN LIGASE CHFR"/>
    <property type="match status" value="1"/>
</dbReference>
<dbReference type="GO" id="GO:0000786">
    <property type="term" value="C:nucleosome"/>
    <property type="evidence" value="ECO:0007669"/>
    <property type="project" value="InterPro"/>
</dbReference>
<dbReference type="SUPFAM" id="SSF57850">
    <property type="entry name" value="RING/U-box"/>
    <property type="match status" value="1"/>
</dbReference>
<gene>
    <name evidence="7" type="ORF">QR680_012093</name>
</gene>
<dbReference type="GO" id="GO:0030527">
    <property type="term" value="F:structural constituent of chromatin"/>
    <property type="evidence" value="ECO:0007669"/>
    <property type="project" value="InterPro"/>
</dbReference>
<dbReference type="PROSITE" id="PS00518">
    <property type="entry name" value="ZF_RING_1"/>
    <property type="match status" value="1"/>
</dbReference>
<evidence type="ECO:0000313" key="7">
    <source>
        <dbReference type="EMBL" id="KAK0415737.1"/>
    </source>
</evidence>
<evidence type="ECO:0000256" key="1">
    <source>
        <dbReference type="ARBA" id="ARBA00022723"/>
    </source>
</evidence>
<dbReference type="GO" id="GO:0016567">
    <property type="term" value="P:protein ubiquitination"/>
    <property type="evidence" value="ECO:0007669"/>
    <property type="project" value="TreeGrafter"/>
</dbReference>
<evidence type="ECO:0000256" key="4">
    <source>
        <dbReference type="PROSITE-ProRule" id="PRU00175"/>
    </source>
</evidence>
<dbReference type="EMBL" id="JAUCMV010000002">
    <property type="protein sequence ID" value="KAK0415737.1"/>
    <property type="molecule type" value="Genomic_DNA"/>
</dbReference>
<dbReference type="SMART" id="SM00184">
    <property type="entry name" value="RING"/>
    <property type="match status" value="1"/>
</dbReference>
<keyword evidence="3" id="KW-0862">Zinc</keyword>
<evidence type="ECO:0000256" key="5">
    <source>
        <dbReference type="SAM" id="MobiDB-lite"/>
    </source>
</evidence>
<evidence type="ECO:0000313" key="8">
    <source>
        <dbReference type="Proteomes" id="UP001175271"/>
    </source>
</evidence>
<protein>
    <recommendedName>
        <fullName evidence="6">RING-type domain-containing protein</fullName>
    </recommendedName>
</protein>
<dbReference type="PROSITE" id="PS50089">
    <property type="entry name" value="ZF_RING_2"/>
    <property type="match status" value="1"/>
</dbReference>
<dbReference type="InterPro" id="IPR013083">
    <property type="entry name" value="Znf_RING/FYVE/PHD"/>
</dbReference>
<proteinExistence type="predicted"/>
<dbReference type="GO" id="GO:0004842">
    <property type="term" value="F:ubiquitin-protein transferase activity"/>
    <property type="evidence" value="ECO:0007669"/>
    <property type="project" value="TreeGrafter"/>
</dbReference>
<dbReference type="PANTHER" id="PTHR16079">
    <property type="entry name" value="UBIQUITIN LIGASE PROTEIN CHFR"/>
    <property type="match status" value="1"/>
</dbReference>
<dbReference type="InterPro" id="IPR018957">
    <property type="entry name" value="Znf_C3HC4_RING-type"/>
</dbReference>
<keyword evidence="1" id="KW-0479">Metal-binding</keyword>
<feature type="domain" description="RING-type" evidence="6">
    <location>
        <begin position="151"/>
        <end position="197"/>
    </location>
</feature>
<reference evidence="7" key="1">
    <citation type="submission" date="2023-06" db="EMBL/GenBank/DDBJ databases">
        <title>Genomic analysis of the entomopathogenic nematode Steinernema hermaphroditum.</title>
        <authorList>
            <person name="Schwarz E.M."/>
            <person name="Heppert J.K."/>
            <person name="Baniya A."/>
            <person name="Schwartz H.T."/>
            <person name="Tan C.-H."/>
            <person name="Antoshechkin I."/>
            <person name="Sternberg P.W."/>
            <person name="Goodrich-Blair H."/>
            <person name="Dillman A.R."/>
        </authorList>
    </citation>
    <scope>NUCLEOTIDE SEQUENCE</scope>
    <source>
        <strain evidence="7">PS9179</strain>
        <tissue evidence="7">Whole animal</tissue>
    </source>
</reference>
<feature type="region of interest" description="Disordered" evidence="5">
    <location>
        <begin position="33"/>
        <end position="116"/>
    </location>
</feature>
<evidence type="ECO:0000256" key="2">
    <source>
        <dbReference type="ARBA" id="ARBA00022771"/>
    </source>
</evidence>
<sequence>MDSPSPSVVDIRLSATRTTVVTFQAETPIRGMILRPRIPRQTSSFVSTPSRPTSARGTSRPSPSPQASTVPRRRQPRIKQTARMSTGGTAPKKTLACKGGFPDSPKKAQPQKPKKEVRAVEHGRVTRLSEARKREQHLENFKKATTDSLTCSICTDIVYRPTMISPCAHKFCSSCLSQMFAVPLEEGQAAHSCPNCRGEIWAVSKDAQTGQLLENFLCAFPDLKPDQKMCAQRDRKDKIFKLKGMSFLPPKKVEGVMKSFVVVR</sequence>
<accession>A0AA39I3D6</accession>
<dbReference type="InterPro" id="IPR052256">
    <property type="entry name" value="E3_ubiquitin-ligase_CHFR"/>
</dbReference>
<organism evidence="7 8">
    <name type="scientific">Steinernema hermaphroditum</name>
    <dbReference type="NCBI Taxonomy" id="289476"/>
    <lineage>
        <taxon>Eukaryota</taxon>
        <taxon>Metazoa</taxon>
        <taxon>Ecdysozoa</taxon>
        <taxon>Nematoda</taxon>
        <taxon>Chromadorea</taxon>
        <taxon>Rhabditida</taxon>
        <taxon>Tylenchina</taxon>
        <taxon>Panagrolaimomorpha</taxon>
        <taxon>Strongyloidoidea</taxon>
        <taxon>Steinernematidae</taxon>
        <taxon>Steinernema</taxon>
    </lineage>
</organism>
<dbReference type="GO" id="GO:0005634">
    <property type="term" value="C:nucleus"/>
    <property type="evidence" value="ECO:0007669"/>
    <property type="project" value="TreeGrafter"/>
</dbReference>
<dbReference type="GO" id="GO:0006511">
    <property type="term" value="P:ubiquitin-dependent protein catabolic process"/>
    <property type="evidence" value="ECO:0007669"/>
    <property type="project" value="TreeGrafter"/>
</dbReference>
<keyword evidence="2 4" id="KW-0863">Zinc-finger</keyword>
<dbReference type="AlphaFoldDB" id="A0AA39I3D6"/>
<evidence type="ECO:0000259" key="6">
    <source>
        <dbReference type="PROSITE" id="PS50089"/>
    </source>
</evidence>
<dbReference type="Pfam" id="PF00097">
    <property type="entry name" value="zf-C3HC4"/>
    <property type="match status" value="1"/>
</dbReference>
<dbReference type="InterPro" id="IPR001841">
    <property type="entry name" value="Znf_RING"/>
</dbReference>
<dbReference type="GO" id="GO:0003677">
    <property type="term" value="F:DNA binding"/>
    <property type="evidence" value="ECO:0007669"/>
    <property type="project" value="InterPro"/>
</dbReference>
<dbReference type="InterPro" id="IPR000164">
    <property type="entry name" value="Histone_H3/CENP-A"/>
</dbReference>
<keyword evidence="8" id="KW-1185">Reference proteome</keyword>
<feature type="compositionally biased region" description="Polar residues" evidence="5">
    <location>
        <begin position="40"/>
        <end position="69"/>
    </location>
</feature>